<protein>
    <submittedName>
        <fullName evidence="3">Glycosyl hydrolase family 2</fullName>
    </submittedName>
</protein>
<keyword evidence="4" id="KW-1185">Reference proteome</keyword>
<dbReference type="NCBIfam" id="NF045579">
    <property type="entry name" value="rhamnoside_JR"/>
    <property type="match status" value="1"/>
</dbReference>
<dbReference type="Pfam" id="PF17132">
    <property type="entry name" value="Glyco_hydro_106"/>
    <property type="match status" value="1"/>
</dbReference>
<gene>
    <name evidence="3" type="ORF">HAHE_43260</name>
</gene>
<dbReference type="SUPFAM" id="SSF49785">
    <property type="entry name" value="Galactose-binding domain-like"/>
    <property type="match status" value="1"/>
</dbReference>
<feature type="region of interest" description="Disordered" evidence="1">
    <location>
        <begin position="28"/>
        <end position="64"/>
    </location>
</feature>
<dbReference type="Gene3D" id="2.60.120.260">
    <property type="entry name" value="Galactose-binding domain-like"/>
    <property type="match status" value="1"/>
</dbReference>
<feature type="region of interest" description="Disordered" evidence="1">
    <location>
        <begin position="862"/>
        <end position="895"/>
    </location>
</feature>
<dbReference type="PANTHER" id="PTHR36848:SF2">
    <property type="entry name" value="SECRETED PROTEIN"/>
    <property type="match status" value="1"/>
</dbReference>
<feature type="chain" id="PRO_5046884516" evidence="2">
    <location>
        <begin position="23"/>
        <end position="895"/>
    </location>
</feature>
<organism evidence="3 4">
    <name type="scientific">Haloferula helveola</name>
    <dbReference type="NCBI Taxonomy" id="490095"/>
    <lineage>
        <taxon>Bacteria</taxon>
        <taxon>Pseudomonadati</taxon>
        <taxon>Verrucomicrobiota</taxon>
        <taxon>Verrucomicrobiia</taxon>
        <taxon>Verrucomicrobiales</taxon>
        <taxon>Verrucomicrobiaceae</taxon>
        <taxon>Haloferula</taxon>
    </lineage>
</organism>
<dbReference type="InterPro" id="IPR008979">
    <property type="entry name" value="Galactose-bd-like_sf"/>
</dbReference>
<dbReference type="RefSeq" id="WP_338687438.1">
    <property type="nucleotide sequence ID" value="NZ_AP024702.1"/>
</dbReference>
<evidence type="ECO:0000313" key="4">
    <source>
        <dbReference type="Proteomes" id="UP001374893"/>
    </source>
</evidence>
<keyword evidence="2" id="KW-0732">Signal</keyword>
<proteinExistence type="predicted"/>
<dbReference type="Proteomes" id="UP001374893">
    <property type="component" value="Chromosome"/>
</dbReference>
<name>A0ABN6HAE1_9BACT</name>
<dbReference type="GO" id="GO:0016787">
    <property type="term" value="F:hydrolase activity"/>
    <property type="evidence" value="ECO:0007669"/>
    <property type="project" value="UniProtKB-KW"/>
</dbReference>
<dbReference type="PANTHER" id="PTHR36848">
    <property type="entry name" value="DNA-BINDING PROTEIN (PUTATIVE SECRETED PROTEIN)-RELATED"/>
    <property type="match status" value="1"/>
</dbReference>
<dbReference type="InterPro" id="IPR053161">
    <property type="entry name" value="Ulvan_degrading_GH"/>
</dbReference>
<feature type="compositionally biased region" description="Acidic residues" evidence="1">
    <location>
        <begin position="871"/>
        <end position="895"/>
    </location>
</feature>
<reference evidence="3 4" key="1">
    <citation type="submission" date="2021-06" db="EMBL/GenBank/DDBJ databases">
        <title>Complete genome of Haloferula helveola possessing various polysaccharide degrading enzymes.</title>
        <authorList>
            <person name="Takami H."/>
            <person name="Huang C."/>
            <person name="Hamasaki K."/>
        </authorList>
    </citation>
    <scope>NUCLEOTIDE SEQUENCE [LARGE SCALE GENOMIC DNA]</scope>
    <source>
        <strain evidence="3 4">CN-1</strain>
    </source>
</reference>
<dbReference type="EMBL" id="AP024702">
    <property type="protein sequence ID" value="BCX50418.1"/>
    <property type="molecule type" value="Genomic_DNA"/>
</dbReference>
<evidence type="ECO:0000313" key="3">
    <source>
        <dbReference type="EMBL" id="BCX50418.1"/>
    </source>
</evidence>
<feature type="signal peptide" evidence="2">
    <location>
        <begin position="1"/>
        <end position="22"/>
    </location>
</feature>
<evidence type="ECO:0000256" key="2">
    <source>
        <dbReference type="SAM" id="SignalP"/>
    </source>
</evidence>
<sequence>MKPPRRLTPLLPLLAGTLVAFAQNLPEFPVDPELPDFPDTPIDPASPSDPEPTADSPDLTWPETDAESRPWLRWWWPADGTASEETAAILKQIETAGFGGVEILPTASDMPADWPGPGWPDRCSAAARICEELGIGFDLATQSGPSPEVPPDFPEWVEHALDPFFATLQGGEVDIELPNAAFDCLGAWPIQGPPVDLLDFIDTDAWRLRWIAPPGTWNVYGTPSRPVGNKLNPFSPSATAAWLERFDETFVTFDGPTPRSRTLERTVATSGDWSEGLYEAFQKRRGYDLREQLPILLGDADPGLIERVVCDYRETLAEMHYEALLAWHEHTRDRGSLSRSLLAGNPGHPVDLHSVADIPGTLISSTDRTNPPIRLFFASSAAHLAFKPLVQGSYRCPDSEPLTPERLKTAADLLWLAGANQLILDGRSMSTGLPKAPLDPGTGLWRQIDSFTGYATRCQNILQSGAPDPDVLLYFPAHDFWVERGGLPDDPVERERWLETTPFHRTAEAFLDHGVTFDFLSDRLLKQAVVADGRIIIGGLTYRAIILPEVRRLPETTAALLLELSRRGAKIGILGEWPRDVPGYPSPDIRRGTLISSMRDISPDSIRESHDPLELAIDLGVSPETMAEHGLRFVRRSHFSGRNYFVVNRSDVPVDRWIPLSVPAKSVLLLDPRFPERTGTTRVRKGEHGSEIRIVLGPGESRIIRTFENEEIGGPSWKEFHPSKEPMPIAGIWNVEFLEGGPELPDAFATPMLGSWNTLGDPRVGNFTGMARYTIEFDLPDTGSGLWQLDLGGVAHSARIHINGFPVGTAFAPPHRFDVGPVLKQGLNTLSIETSNLLAAKDRADLPSGLLGPVRLFPMIEQVPEGLPPAPEEEPPASETPEASEPEEDLPATNP</sequence>
<evidence type="ECO:0000256" key="1">
    <source>
        <dbReference type="SAM" id="MobiDB-lite"/>
    </source>
</evidence>
<accession>A0ABN6HAE1</accession>
<keyword evidence="3" id="KW-0378">Hydrolase</keyword>